<dbReference type="NCBIfam" id="TIGR01554">
    <property type="entry name" value="major_cap_HK97"/>
    <property type="match status" value="1"/>
</dbReference>
<sequence length="511" mass="54886">MSRIEVKANFTVDEAGMVEGIAWPFGSPDRVGDVIERGAFAKSMPPLPMLASHDQKDTVGVWDEIIETDQGLTVKGRLLVNDVQRAAEVRSLIQAGALRGLSIGFASRKAMPRRGGGRTISDLELLEISVVAVPAHAGARITSAKEHDMTETTETKGIEALEAKMTALEQKADNSALVARLDKLEAKGNRHQGGMTEGKPGEVEKKAFETFIRNGVTALDDDDKKTLNLGANPAGGYVVAPEFSTRVLQTLSERSSMRAIANIMAIGTTEIVIPKLNGNVQPGWVSEIGPRPVSEPTFDQQKIAVHEQAVIVPVSQQLLEDSLIDLEGFLRNHIAREFGKMEEAAFVNGDGNGKPLGFLASAADYEAIETALTGAELVDDLISLFYALPTEYARNATWVMNRATMSAIRGATDNTDRMIWGDSLANGQPATLLGRPIREMVDMPSLAAGSYPVAFGDFNVGYQIVDRIGIQTLRDDFTGADNGIVKIRARRRVGGAPVMPEAIAVLRGAAA</sequence>
<protein>
    <submittedName>
        <fullName evidence="8">Phage major capsid protein</fullName>
    </submittedName>
</protein>
<accession>A0ABV6CEV4</accession>
<name>A0ABV6CEV4_9RHOB</name>
<evidence type="ECO:0000259" key="7">
    <source>
        <dbReference type="Pfam" id="PF05065"/>
    </source>
</evidence>
<feature type="coiled-coil region" evidence="5">
    <location>
        <begin position="158"/>
        <end position="187"/>
    </location>
</feature>
<evidence type="ECO:0000256" key="1">
    <source>
        <dbReference type="ARBA" id="ARBA00004328"/>
    </source>
</evidence>
<dbReference type="EMBL" id="JBHLWQ010000029">
    <property type="protein sequence ID" value="MFC0199264.1"/>
    <property type="molecule type" value="Genomic_DNA"/>
</dbReference>
<evidence type="ECO:0000259" key="6">
    <source>
        <dbReference type="Pfam" id="PF04586"/>
    </source>
</evidence>
<evidence type="ECO:0000256" key="4">
    <source>
        <dbReference type="ARBA" id="ARBA00022801"/>
    </source>
</evidence>
<evidence type="ECO:0000313" key="8">
    <source>
        <dbReference type="EMBL" id="MFC0199264.1"/>
    </source>
</evidence>
<evidence type="ECO:0000256" key="3">
    <source>
        <dbReference type="ARBA" id="ARBA00022670"/>
    </source>
</evidence>
<feature type="domain" description="Phage capsid-like C-terminal" evidence="7">
    <location>
        <begin position="235"/>
        <end position="507"/>
    </location>
</feature>
<dbReference type="RefSeq" id="WP_378925998.1">
    <property type="nucleotide sequence ID" value="NZ_JBHLWQ010000029.1"/>
</dbReference>
<comment type="subcellular location">
    <subcellularLocation>
        <location evidence="1">Virion</location>
    </subcellularLocation>
</comment>
<keyword evidence="5" id="KW-0175">Coiled coil</keyword>
<organism evidence="8 9">
    <name type="scientific">Paracoccus rhizosphaerae</name>
    <dbReference type="NCBI Taxonomy" id="1133347"/>
    <lineage>
        <taxon>Bacteria</taxon>
        <taxon>Pseudomonadati</taxon>
        <taxon>Pseudomonadota</taxon>
        <taxon>Alphaproteobacteria</taxon>
        <taxon>Rhodobacterales</taxon>
        <taxon>Paracoccaceae</taxon>
        <taxon>Paracoccus</taxon>
    </lineage>
</organism>
<dbReference type="Gene3D" id="3.30.2400.10">
    <property type="entry name" value="Major capsid protein gp5"/>
    <property type="match status" value="1"/>
</dbReference>
<keyword evidence="9" id="KW-1185">Reference proteome</keyword>
<keyword evidence="4" id="KW-0378">Hydrolase</keyword>
<dbReference type="InterPro" id="IPR054612">
    <property type="entry name" value="Phage_capsid-like_C"/>
</dbReference>
<comment type="caution">
    <text evidence="8">The sequence shown here is derived from an EMBL/GenBank/DDBJ whole genome shotgun (WGS) entry which is preliminary data.</text>
</comment>
<feature type="domain" description="Prohead serine protease" evidence="6">
    <location>
        <begin position="4"/>
        <end position="150"/>
    </location>
</feature>
<dbReference type="InterPro" id="IPR006433">
    <property type="entry name" value="Prohead_protease"/>
</dbReference>
<dbReference type="NCBIfam" id="TIGR01543">
    <property type="entry name" value="proheadase_HK97"/>
    <property type="match status" value="1"/>
</dbReference>
<dbReference type="Pfam" id="PF05065">
    <property type="entry name" value="Phage_capsid"/>
    <property type="match status" value="1"/>
</dbReference>
<evidence type="ECO:0000256" key="2">
    <source>
        <dbReference type="ARBA" id="ARBA00022612"/>
    </source>
</evidence>
<evidence type="ECO:0000313" key="9">
    <source>
        <dbReference type="Proteomes" id="UP001589795"/>
    </source>
</evidence>
<gene>
    <name evidence="8" type="ORF">ACFFIZ_02720</name>
</gene>
<dbReference type="Gene3D" id="3.30.2320.10">
    <property type="entry name" value="hypothetical protein PF0899 domain"/>
    <property type="match status" value="1"/>
</dbReference>
<keyword evidence="2" id="KW-1188">Viral release from host cell</keyword>
<dbReference type="Proteomes" id="UP001589795">
    <property type="component" value="Unassembled WGS sequence"/>
</dbReference>
<dbReference type="SUPFAM" id="SSF56563">
    <property type="entry name" value="Major capsid protein gp5"/>
    <property type="match status" value="1"/>
</dbReference>
<reference evidence="8 9" key="1">
    <citation type="submission" date="2024-09" db="EMBL/GenBank/DDBJ databases">
        <authorList>
            <person name="Sun Q."/>
            <person name="Mori K."/>
        </authorList>
    </citation>
    <scope>NUCLEOTIDE SEQUENCE [LARGE SCALE GENOMIC DNA]</scope>
    <source>
        <strain evidence="8 9">CCM 7904</strain>
    </source>
</reference>
<dbReference type="Pfam" id="PF04586">
    <property type="entry name" value="Peptidase_S78"/>
    <property type="match status" value="1"/>
</dbReference>
<proteinExistence type="predicted"/>
<keyword evidence="3" id="KW-0645">Protease</keyword>
<evidence type="ECO:0000256" key="5">
    <source>
        <dbReference type="SAM" id="Coils"/>
    </source>
</evidence>
<dbReference type="InterPro" id="IPR024455">
    <property type="entry name" value="Phage_capsid"/>
</dbReference>
<dbReference type="InterPro" id="IPR054613">
    <property type="entry name" value="Peptidase_S78_dom"/>
</dbReference>